<dbReference type="PROSITE" id="PS50181">
    <property type="entry name" value="FBOX"/>
    <property type="match status" value="1"/>
</dbReference>
<sequence>MSSLEKKKRKMTTTPNPSLLPDDLLLCIFARISRLYYPTLSLVSKSFRSLLSSPELYETRSLLRRPEICLYVCLQFPSESNPRWFTLCPKPNQTLSNTTSEKKSSEKKSSGYVLANIPLLQSPLSFCPSSRVSILDCRYHTWHDGPSLQRKRMLPSASVVDGKIYVGGYKDEDSDTSDSIEVLDPSSQVWDLVPNDYSGWNWDLVRNARLGMDRDCSPSSACIDGKFHLLLGSKGLTYDPKKGKWSLLQRELSKSWFWSSPQCTIEDVLYCYDEGMVKWYNTKFRLWEKVKGLQRLPTFAGYAHVELADYGGKMAVLWYKYVPSSGYKKKMIWCAVISLERRSSQEVLGMVEWCDAVLLVPRSYEFVRALAATV</sequence>
<dbReference type="KEGG" id="eus:EUTSA_v10029372mg"/>
<dbReference type="SMART" id="SM00256">
    <property type="entry name" value="FBOX"/>
    <property type="match status" value="1"/>
</dbReference>
<dbReference type="InterPro" id="IPR015915">
    <property type="entry name" value="Kelch-typ_b-propeller"/>
</dbReference>
<name>V4L7F1_EUTSA</name>
<dbReference type="Pfam" id="PF25210">
    <property type="entry name" value="Kelch_FKB95"/>
    <property type="match status" value="1"/>
</dbReference>
<feature type="domain" description="F-box" evidence="1">
    <location>
        <begin position="14"/>
        <end position="60"/>
    </location>
</feature>
<dbReference type="SUPFAM" id="SSF117281">
    <property type="entry name" value="Kelch motif"/>
    <property type="match status" value="1"/>
</dbReference>
<dbReference type="InterPro" id="IPR036047">
    <property type="entry name" value="F-box-like_dom_sf"/>
</dbReference>
<organism evidence="2 3">
    <name type="scientific">Eutrema salsugineum</name>
    <name type="common">Saltwater cress</name>
    <name type="synonym">Sisymbrium salsugineum</name>
    <dbReference type="NCBI Taxonomy" id="72664"/>
    <lineage>
        <taxon>Eukaryota</taxon>
        <taxon>Viridiplantae</taxon>
        <taxon>Streptophyta</taxon>
        <taxon>Embryophyta</taxon>
        <taxon>Tracheophyta</taxon>
        <taxon>Spermatophyta</taxon>
        <taxon>Magnoliopsida</taxon>
        <taxon>eudicotyledons</taxon>
        <taxon>Gunneridae</taxon>
        <taxon>Pentapetalae</taxon>
        <taxon>rosids</taxon>
        <taxon>malvids</taxon>
        <taxon>Brassicales</taxon>
        <taxon>Brassicaceae</taxon>
        <taxon>Eutremeae</taxon>
        <taxon>Eutrema</taxon>
    </lineage>
</organism>
<dbReference type="eggNOG" id="KOG1072">
    <property type="taxonomic scope" value="Eukaryota"/>
</dbReference>
<dbReference type="EMBL" id="KI517537">
    <property type="protein sequence ID" value="ESQ38267.1"/>
    <property type="molecule type" value="Genomic_DNA"/>
</dbReference>
<dbReference type="Pfam" id="PF00646">
    <property type="entry name" value="F-box"/>
    <property type="match status" value="1"/>
</dbReference>
<dbReference type="InterPro" id="IPR001810">
    <property type="entry name" value="F-box_dom"/>
</dbReference>
<accession>V4L7F1</accession>
<gene>
    <name evidence="2" type="ORF">EUTSA_v10029372mg</name>
</gene>
<dbReference type="PANTHER" id="PTHR24414:SF184">
    <property type="entry name" value="GALACTOSE OXIDASE_KELCH REPEAT SUPERFAMILY PROTEIN"/>
    <property type="match status" value="1"/>
</dbReference>
<dbReference type="Proteomes" id="UP000030689">
    <property type="component" value="Unassembled WGS sequence"/>
</dbReference>
<dbReference type="InterPro" id="IPR050354">
    <property type="entry name" value="F-box/kelch-repeat_ARATH"/>
</dbReference>
<dbReference type="PANTHER" id="PTHR24414">
    <property type="entry name" value="F-BOX/KELCH-REPEAT PROTEIN SKIP4"/>
    <property type="match status" value="1"/>
</dbReference>
<dbReference type="SUPFAM" id="SSF81383">
    <property type="entry name" value="F-box domain"/>
    <property type="match status" value="1"/>
</dbReference>
<evidence type="ECO:0000313" key="2">
    <source>
        <dbReference type="EMBL" id="ESQ38267.1"/>
    </source>
</evidence>
<dbReference type="OMA" id="PRSTIFE"/>
<evidence type="ECO:0000259" key="1">
    <source>
        <dbReference type="PROSITE" id="PS50181"/>
    </source>
</evidence>
<dbReference type="Gene3D" id="2.120.10.80">
    <property type="entry name" value="Kelch-type beta propeller"/>
    <property type="match status" value="1"/>
</dbReference>
<proteinExistence type="predicted"/>
<protein>
    <recommendedName>
        <fullName evidence="1">F-box domain-containing protein</fullName>
    </recommendedName>
</protein>
<dbReference type="AlphaFoldDB" id="V4L7F1"/>
<reference evidence="2 3" key="1">
    <citation type="journal article" date="2013" name="Front. Plant Sci.">
        <title>The Reference Genome of the Halophytic Plant Eutrema salsugineum.</title>
        <authorList>
            <person name="Yang R."/>
            <person name="Jarvis D.E."/>
            <person name="Chen H."/>
            <person name="Beilstein M.A."/>
            <person name="Grimwood J."/>
            <person name="Jenkins J."/>
            <person name="Shu S."/>
            <person name="Prochnik S."/>
            <person name="Xin M."/>
            <person name="Ma C."/>
            <person name="Schmutz J."/>
            <person name="Wing R.A."/>
            <person name="Mitchell-Olds T."/>
            <person name="Schumaker K.S."/>
            <person name="Wang X."/>
        </authorList>
    </citation>
    <scope>NUCLEOTIDE SEQUENCE [LARGE SCALE GENOMIC DNA]</scope>
</reference>
<dbReference type="Gramene" id="ESQ38267">
    <property type="protein sequence ID" value="ESQ38267"/>
    <property type="gene ID" value="EUTSA_v10029372mg"/>
</dbReference>
<dbReference type="InterPro" id="IPR057499">
    <property type="entry name" value="Kelch_FKB95"/>
</dbReference>
<evidence type="ECO:0000313" key="3">
    <source>
        <dbReference type="Proteomes" id="UP000030689"/>
    </source>
</evidence>
<keyword evidence="3" id="KW-1185">Reference proteome</keyword>